<evidence type="ECO:0000313" key="4">
    <source>
        <dbReference type="EMBL" id="OWO98780.1"/>
    </source>
</evidence>
<dbReference type="Pfam" id="PF09362">
    <property type="entry name" value="DUF1996"/>
    <property type="match status" value="1"/>
</dbReference>
<dbReference type="InterPro" id="IPR018535">
    <property type="entry name" value="DUF1996"/>
</dbReference>
<feature type="signal peptide" evidence="2">
    <location>
        <begin position="1"/>
        <end position="18"/>
    </location>
</feature>
<name>A0A218YW78_9HELO</name>
<keyword evidence="2" id="KW-0732">Signal</keyword>
<feature type="chain" id="PRO_5013279123" evidence="2">
    <location>
        <begin position="19"/>
        <end position="327"/>
    </location>
</feature>
<feature type="region of interest" description="Disordered" evidence="1">
    <location>
        <begin position="279"/>
        <end position="303"/>
    </location>
</feature>
<reference evidence="4 5" key="1">
    <citation type="submission" date="2017-04" db="EMBL/GenBank/DDBJ databases">
        <title>Draft genome sequence of Marssonina coronaria NL1: causal agent of apple blotch.</title>
        <authorList>
            <person name="Cheng Q."/>
        </authorList>
    </citation>
    <scope>NUCLEOTIDE SEQUENCE [LARGE SCALE GENOMIC DNA]</scope>
    <source>
        <strain evidence="4 5">NL1</strain>
    </source>
</reference>
<dbReference type="EMBL" id="MZNU01000379">
    <property type="protein sequence ID" value="OWO98780.1"/>
    <property type="molecule type" value="Genomic_DNA"/>
</dbReference>
<comment type="caution">
    <text evidence="4">The sequence shown here is derived from an EMBL/GenBank/DDBJ whole genome shotgun (WGS) entry which is preliminary data.</text>
</comment>
<dbReference type="PANTHER" id="PTHR43662">
    <property type="match status" value="1"/>
</dbReference>
<organism evidence="4 5">
    <name type="scientific">Diplocarpon coronariae</name>
    <dbReference type="NCBI Taxonomy" id="2795749"/>
    <lineage>
        <taxon>Eukaryota</taxon>
        <taxon>Fungi</taxon>
        <taxon>Dikarya</taxon>
        <taxon>Ascomycota</taxon>
        <taxon>Pezizomycotina</taxon>
        <taxon>Leotiomycetes</taxon>
        <taxon>Helotiales</taxon>
        <taxon>Drepanopezizaceae</taxon>
        <taxon>Diplocarpon</taxon>
    </lineage>
</organism>
<protein>
    <submittedName>
        <fullName evidence="4">Secreted protein</fullName>
    </submittedName>
</protein>
<dbReference type="InParanoid" id="A0A218YW78"/>
<sequence length="327" mass="36018">MSSYLLFATCLLSGVAQAYTQVDIKEAFMRKTIDPIVFPGSYTDSHLHSFFGSDAVTANTKTSAELQKGCTNAENPNDLSSYWVPTTYYTADGGKTWEPMPLRRFAIYYNLGETEAEVPIPQDLKLVAGNAKAKTKEEMVKDVSVKWVCETEGSDTVLDENGFPANTCSTYVQQIIFFPNCVNTQTLESAYKDKTTKKCPDGMKSMPQPRFSIRWDLTKVLPNGWKGRAPFKLSCGDNAYCSHGDMFMGWTKEAAEKMLPTTKDPKVRTYVDGALGTGKAGAGCTAKDAEPGKGSSGNDTKTKTYKRDDMLLPVDLGMPRKARVLRA</sequence>
<dbReference type="STRING" id="503106.A0A218YW78"/>
<evidence type="ECO:0000256" key="1">
    <source>
        <dbReference type="SAM" id="MobiDB-lite"/>
    </source>
</evidence>
<evidence type="ECO:0000259" key="3">
    <source>
        <dbReference type="Pfam" id="PF09362"/>
    </source>
</evidence>
<dbReference type="AlphaFoldDB" id="A0A218YW78"/>
<evidence type="ECO:0000313" key="5">
    <source>
        <dbReference type="Proteomes" id="UP000242519"/>
    </source>
</evidence>
<keyword evidence="5" id="KW-1185">Reference proteome</keyword>
<dbReference type="Proteomes" id="UP000242519">
    <property type="component" value="Unassembled WGS sequence"/>
</dbReference>
<proteinExistence type="predicted"/>
<dbReference type="PANTHER" id="PTHR43662:SF12">
    <property type="entry name" value="DUF1996 DOMAIN-CONTAINING PROTEIN-RELATED"/>
    <property type="match status" value="1"/>
</dbReference>
<feature type="domain" description="DUF1996" evidence="3">
    <location>
        <begin position="34"/>
        <end position="250"/>
    </location>
</feature>
<evidence type="ECO:0000256" key="2">
    <source>
        <dbReference type="SAM" id="SignalP"/>
    </source>
</evidence>
<gene>
    <name evidence="4" type="ORF">B2J93_4651</name>
</gene>
<dbReference type="OrthoDB" id="74764at2759"/>
<accession>A0A218YW78</accession>